<dbReference type="CDD" id="cd00254">
    <property type="entry name" value="LT-like"/>
    <property type="match status" value="1"/>
</dbReference>
<feature type="signal peptide" evidence="4">
    <location>
        <begin position="1"/>
        <end position="20"/>
    </location>
</feature>
<feature type="chain" id="PRO_5046823906" evidence="4">
    <location>
        <begin position="21"/>
        <end position="248"/>
    </location>
</feature>
<organism evidence="6 7">
    <name type="scientific">Acidiphilium iwatense</name>
    <dbReference type="NCBI Taxonomy" id="768198"/>
    <lineage>
        <taxon>Bacteria</taxon>
        <taxon>Pseudomonadati</taxon>
        <taxon>Pseudomonadota</taxon>
        <taxon>Alphaproteobacteria</taxon>
        <taxon>Acetobacterales</taxon>
        <taxon>Acidocellaceae</taxon>
        <taxon>Acidiphilium</taxon>
    </lineage>
</organism>
<keyword evidence="7" id="KW-1185">Reference proteome</keyword>
<dbReference type="EMBL" id="JAKGBZ010000021">
    <property type="protein sequence ID" value="MCF3947322.1"/>
    <property type="molecule type" value="Genomic_DNA"/>
</dbReference>
<feature type="compositionally biased region" description="Low complexity" evidence="3">
    <location>
        <begin position="207"/>
        <end position="220"/>
    </location>
</feature>
<feature type="region of interest" description="Disordered" evidence="3">
    <location>
        <begin position="197"/>
        <end position="220"/>
    </location>
</feature>
<feature type="domain" description="Transglycosylase SLT" evidence="5">
    <location>
        <begin position="44"/>
        <end position="141"/>
    </location>
</feature>
<evidence type="ECO:0000256" key="1">
    <source>
        <dbReference type="ARBA" id="ARBA00007734"/>
    </source>
</evidence>
<keyword evidence="4" id="KW-0732">Signal</keyword>
<comment type="similarity">
    <text evidence="2">Belongs to the virb1 family.</text>
</comment>
<evidence type="ECO:0000259" key="5">
    <source>
        <dbReference type="Pfam" id="PF01464"/>
    </source>
</evidence>
<comment type="caution">
    <text evidence="6">The sequence shown here is derived from an EMBL/GenBank/DDBJ whole genome shotgun (WGS) entry which is preliminary data.</text>
</comment>
<proteinExistence type="inferred from homology"/>
<dbReference type="Proteomes" id="UP001521209">
    <property type="component" value="Unassembled WGS sequence"/>
</dbReference>
<dbReference type="RefSeq" id="WP_235704546.1">
    <property type="nucleotide sequence ID" value="NZ_JAKGBZ010000021.1"/>
</dbReference>
<evidence type="ECO:0000256" key="2">
    <source>
        <dbReference type="ARBA" id="ARBA00009387"/>
    </source>
</evidence>
<dbReference type="InterPro" id="IPR023346">
    <property type="entry name" value="Lysozyme-like_dom_sf"/>
</dbReference>
<name>A0ABS9E0Y1_9PROT</name>
<dbReference type="Gene3D" id="1.10.530.10">
    <property type="match status" value="1"/>
</dbReference>
<protein>
    <submittedName>
        <fullName evidence="6">Lytic transglycosylase domain-containing protein</fullName>
    </submittedName>
</protein>
<dbReference type="PANTHER" id="PTHR37423:SF2">
    <property type="entry name" value="MEMBRANE-BOUND LYTIC MUREIN TRANSGLYCOSYLASE C"/>
    <property type="match status" value="1"/>
</dbReference>
<reference evidence="6 7" key="1">
    <citation type="submission" date="2022-01" db="EMBL/GenBank/DDBJ databases">
        <authorList>
            <person name="Won M."/>
            <person name="Kim S.-J."/>
            <person name="Kwon S.-W."/>
        </authorList>
    </citation>
    <scope>NUCLEOTIDE SEQUENCE [LARGE SCALE GENOMIC DNA]</scope>
    <source>
        <strain evidence="6 7">KCTC 23505</strain>
    </source>
</reference>
<dbReference type="InterPro" id="IPR008258">
    <property type="entry name" value="Transglycosylase_SLT_dom_1"/>
</dbReference>
<evidence type="ECO:0000256" key="4">
    <source>
        <dbReference type="SAM" id="SignalP"/>
    </source>
</evidence>
<gene>
    <name evidence="6" type="ORF">L2A60_11610</name>
</gene>
<dbReference type="Pfam" id="PF01464">
    <property type="entry name" value="SLT"/>
    <property type="match status" value="1"/>
</dbReference>
<evidence type="ECO:0000313" key="7">
    <source>
        <dbReference type="Proteomes" id="UP001521209"/>
    </source>
</evidence>
<sequence>MIFGTALLCAALLSINSAAAQNVEPSTAAQHVIDTISVGNDVLEASRRFSIPVAWIRAVIRVESGGHANAVSPKGALGLMQLMPSTYAAMRTRYGLGADPLQPHDNIIAGTAYLREMLDCYGRAGFLAAYNAGPAQYDAYLATSTPLPAETRAYVARLLPVIEGKRNAVLASNAMPPRVAMNWVQAPLFITPSVGRTTSMPGSSETANSAASHARPAAHSESNAIANLTPSHHVLISMFVPVSGKAAP</sequence>
<evidence type="ECO:0000256" key="3">
    <source>
        <dbReference type="SAM" id="MobiDB-lite"/>
    </source>
</evidence>
<accession>A0ABS9E0Y1</accession>
<comment type="similarity">
    <text evidence="1">Belongs to the transglycosylase Slt family.</text>
</comment>
<evidence type="ECO:0000313" key="6">
    <source>
        <dbReference type="EMBL" id="MCF3947322.1"/>
    </source>
</evidence>
<feature type="compositionally biased region" description="Polar residues" evidence="3">
    <location>
        <begin position="197"/>
        <end position="206"/>
    </location>
</feature>
<dbReference type="SUPFAM" id="SSF53955">
    <property type="entry name" value="Lysozyme-like"/>
    <property type="match status" value="1"/>
</dbReference>
<dbReference type="PANTHER" id="PTHR37423">
    <property type="entry name" value="SOLUBLE LYTIC MUREIN TRANSGLYCOSYLASE-RELATED"/>
    <property type="match status" value="1"/>
</dbReference>